<evidence type="ECO:0000256" key="6">
    <source>
        <dbReference type="ARBA" id="ARBA00023163"/>
    </source>
</evidence>
<evidence type="ECO:0000256" key="3">
    <source>
        <dbReference type="ARBA" id="ARBA00022833"/>
    </source>
</evidence>
<dbReference type="PROSITE" id="PS50884">
    <property type="entry name" value="ZF_DOF_2"/>
    <property type="match status" value="1"/>
</dbReference>
<dbReference type="PROSITE" id="PS01361">
    <property type="entry name" value="ZF_DOF_1"/>
    <property type="match status" value="1"/>
</dbReference>
<evidence type="ECO:0000313" key="13">
    <source>
        <dbReference type="Proteomes" id="UP001604277"/>
    </source>
</evidence>
<evidence type="ECO:0000256" key="7">
    <source>
        <dbReference type="ARBA" id="ARBA00023242"/>
    </source>
</evidence>
<keyword evidence="13" id="KW-1185">Reference proteome</keyword>
<keyword evidence="4 9" id="KW-0805">Transcription regulation</keyword>
<feature type="compositionally biased region" description="Low complexity" evidence="10">
    <location>
        <begin position="233"/>
        <end position="243"/>
    </location>
</feature>
<protein>
    <recommendedName>
        <fullName evidence="9">Dof zinc finger protein</fullName>
    </recommendedName>
</protein>
<evidence type="ECO:0000259" key="11">
    <source>
        <dbReference type="PROSITE" id="PS50884"/>
    </source>
</evidence>
<comment type="caution">
    <text evidence="12">The sequence shown here is derived from an EMBL/GenBank/DDBJ whole genome shotgun (WGS) entry which is preliminary data.</text>
</comment>
<evidence type="ECO:0000256" key="4">
    <source>
        <dbReference type="ARBA" id="ARBA00023015"/>
    </source>
</evidence>
<evidence type="ECO:0000256" key="5">
    <source>
        <dbReference type="ARBA" id="ARBA00023125"/>
    </source>
</evidence>
<feature type="domain" description="Dof-type" evidence="11">
    <location>
        <begin position="43"/>
        <end position="97"/>
    </location>
</feature>
<name>A0ABD1R758_9LAMI</name>
<dbReference type="PANTHER" id="PTHR31992">
    <property type="entry name" value="DOF ZINC FINGER PROTEIN DOF1.4-RELATED"/>
    <property type="match status" value="1"/>
</dbReference>
<reference evidence="13" key="1">
    <citation type="submission" date="2024-07" db="EMBL/GenBank/DDBJ databases">
        <title>Two chromosome-level genome assemblies of Korean endemic species Abeliophyllum distichum and Forsythia ovata (Oleaceae).</title>
        <authorList>
            <person name="Jang H."/>
        </authorList>
    </citation>
    <scope>NUCLEOTIDE SEQUENCE [LARGE SCALE GENOMIC DNA]</scope>
</reference>
<dbReference type="EMBL" id="JBFOLJ010000013">
    <property type="protein sequence ID" value="KAL2484255.1"/>
    <property type="molecule type" value="Genomic_DNA"/>
</dbReference>
<dbReference type="Pfam" id="PF02701">
    <property type="entry name" value="Zn_ribbon_Dof"/>
    <property type="match status" value="1"/>
</dbReference>
<evidence type="ECO:0000256" key="9">
    <source>
        <dbReference type="RuleBase" id="RU369094"/>
    </source>
</evidence>
<feature type="region of interest" description="Disordered" evidence="10">
    <location>
        <begin position="88"/>
        <end position="129"/>
    </location>
</feature>
<gene>
    <name evidence="12" type="ORF">Fot_45699</name>
</gene>
<dbReference type="InterPro" id="IPR045174">
    <property type="entry name" value="Dof"/>
</dbReference>
<sequence>MEQGRGEDNLKDQQQVAARGLKLPESYMSQHHQVNHRRPPPLQKCPRCDSANTKFCYYNNYSLFQPRYFCKACRRYWTHGGTLRNVPVGGGCRKSGVKRSKALSSSSDGESRRTQPLTAPIPSQNSGISPVNMISPTSSIYYGGGNLSSFGASHPQPQGINRVAENLGGITQFGGGPGGSGVLNLPFVKARQAQPQEFQAQNYFLPFQQNLVQHTALGSWPKTFVNNNTASSATTSNIWNSSTGGATANGSEAGPSNYPNQWHDNLPSCNPYQ</sequence>
<proteinExistence type="predicted"/>
<dbReference type="GO" id="GO:0003677">
    <property type="term" value="F:DNA binding"/>
    <property type="evidence" value="ECO:0007669"/>
    <property type="project" value="UniProtKB-UniRule"/>
</dbReference>
<evidence type="ECO:0000313" key="12">
    <source>
        <dbReference type="EMBL" id="KAL2484255.1"/>
    </source>
</evidence>
<evidence type="ECO:0000256" key="8">
    <source>
        <dbReference type="PROSITE-ProRule" id="PRU00071"/>
    </source>
</evidence>
<keyword evidence="3 9" id="KW-0862">Zinc</keyword>
<dbReference type="GO" id="GO:0008270">
    <property type="term" value="F:zinc ion binding"/>
    <property type="evidence" value="ECO:0007669"/>
    <property type="project" value="UniProtKB-KW"/>
</dbReference>
<accession>A0ABD1R758</accession>
<keyword evidence="6 9" id="KW-0804">Transcription</keyword>
<dbReference type="GO" id="GO:0003700">
    <property type="term" value="F:DNA-binding transcription factor activity"/>
    <property type="evidence" value="ECO:0007669"/>
    <property type="project" value="UniProtKB-UniRule"/>
</dbReference>
<comment type="function">
    <text evidence="9">Transcription factor that binds specifically to a 5'-AA[AG]G-3' consensus core sequence.</text>
</comment>
<keyword evidence="5 8" id="KW-0238">DNA-binding</keyword>
<feature type="region of interest" description="Disordered" evidence="10">
    <location>
        <begin position="233"/>
        <end position="273"/>
    </location>
</feature>
<dbReference type="GO" id="GO:0005634">
    <property type="term" value="C:nucleus"/>
    <property type="evidence" value="ECO:0007669"/>
    <property type="project" value="UniProtKB-SubCell"/>
</dbReference>
<dbReference type="AlphaFoldDB" id="A0ABD1R758"/>
<organism evidence="12 13">
    <name type="scientific">Forsythia ovata</name>
    <dbReference type="NCBI Taxonomy" id="205694"/>
    <lineage>
        <taxon>Eukaryota</taxon>
        <taxon>Viridiplantae</taxon>
        <taxon>Streptophyta</taxon>
        <taxon>Embryophyta</taxon>
        <taxon>Tracheophyta</taxon>
        <taxon>Spermatophyta</taxon>
        <taxon>Magnoliopsida</taxon>
        <taxon>eudicotyledons</taxon>
        <taxon>Gunneridae</taxon>
        <taxon>Pentapetalae</taxon>
        <taxon>asterids</taxon>
        <taxon>lamiids</taxon>
        <taxon>Lamiales</taxon>
        <taxon>Oleaceae</taxon>
        <taxon>Forsythieae</taxon>
        <taxon>Forsythia</taxon>
    </lineage>
</organism>
<feature type="compositionally biased region" description="Polar residues" evidence="10">
    <location>
        <begin position="102"/>
        <end position="129"/>
    </location>
</feature>
<dbReference type="InterPro" id="IPR003851">
    <property type="entry name" value="Znf_Dof"/>
</dbReference>
<comment type="subcellular location">
    <subcellularLocation>
        <location evidence="8 9">Nucleus</location>
    </subcellularLocation>
</comment>
<evidence type="ECO:0000256" key="1">
    <source>
        <dbReference type="ARBA" id="ARBA00022723"/>
    </source>
</evidence>
<evidence type="ECO:0000256" key="10">
    <source>
        <dbReference type="SAM" id="MobiDB-lite"/>
    </source>
</evidence>
<feature type="compositionally biased region" description="Polar residues" evidence="10">
    <location>
        <begin position="257"/>
        <end position="273"/>
    </location>
</feature>
<keyword evidence="2 8" id="KW-0863">Zinc-finger</keyword>
<evidence type="ECO:0000256" key="2">
    <source>
        <dbReference type="ARBA" id="ARBA00022771"/>
    </source>
</evidence>
<dbReference type="Proteomes" id="UP001604277">
    <property type="component" value="Unassembled WGS sequence"/>
</dbReference>
<keyword evidence="1 9" id="KW-0479">Metal-binding</keyword>
<keyword evidence="7 8" id="KW-0539">Nucleus</keyword>